<dbReference type="EMBL" id="CAWYQH010000068">
    <property type="protein sequence ID" value="CAK8680388.1"/>
    <property type="molecule type" value="Genomic_DNA"/>
</dbReference>
<sequence length="79" mass="8744">MSGVIAIGVHSCQNKVIKSFTSFYVGTCTKVTSAIGARSIEIIAGFKSCKDFPHFKCFLCEYNRKEDPNNFGTRPETTD</sequence>
<protein>
    <submittedName>
        <fullName evidence="1">Uncharacterized protein</fullName>
    </submittedName>
</protein>
<dbReference type="Proteomes" id="UP001642483">
    <property type="component" value="Unassembled WGS sequence"/>
</dbReference>
<name>A0ABP0FQY4_CLALP</name>
<reference evidence="1 2" key="1">
    <citation type="submission" date="2024-02" db="EMBL/GenBank/DDBJ databases">
        <authorList>
            <person name="Daric V."/>
            <person name="Darras S."/>
        </authorList>
    </citation>
    <scope>NUCLEOTIDE SEQUENCE [LARGE SCALE GENOMIC DNA]</scope>
</reference>
<organism evidence="1 2">
    <name type="scientific">Clavelina lepadiformis</name>
    <name type="common">Light-bulb sea squirt</name>
    <name type="synonym">Ascidia lepadiformis</name>
    <dbReference type="NCBI Taxonomy" id="159417"/>
    <lineage>
        <taxon>Eukaryota</taxon>
        <taxon>Metazoa</taxon>
        <taxon>Chordata</taxon>
        <taxon>Tunicata</taxon>
        <taxon>Ascidiacea</taxon>
        <taxon>Aplousobranchia</taxon>
        <taxon>Clavelinidae</taxon>
        <taxon>Clavelina</taxon>
    </lineage>
</organism>
<gene>
    <name evidence="1" type="ORF">CVLEPA_LOCUS10644</name>
</gene>
<comment type="caution">
    <text evidence="1">The sequence shown here is derived from an EMBL/GenBank/DDBJ whole genome shotgun (WGS) entry which is preliminary data.</text>
</comment>
<accession>A0ABP0FQY4</accession>
<keyword evidence="2" id="KW-1185">Reference proteome</keyword>
<evidence type="ECO:0000313" key="1">
    <source>
        <dbReference type="EMBL" id="CAK8680388.1"/>
    </source>
</evidence>
<proteinExistence type="predicted"/>
<evidence type="ECO:0000313" key="2">
    <source>
        <dbReference type="Proteomes" id="UP001642483"/>
    </source>
</evidence>